<dbReference type="Gene3D" id="3.40.50.300">
    <property type="entry name" value="P-loop containing nucleotide triphosphate hydrolases"/>
    <property type="match status" value="1"/>
</dbReference>
<evidence type="ECO:0000256" key="6">
    <source>
        <dbReference type="ARBA" id="ARBA00047615"/>
    </source>
</evidence>
<keyword evidence="11" id="KW-1185">Reference proteome</keyword>
<evidence type="ECO:0000313" key="10">
    <source>
        <dbReference type="EMBL" id="MDO3694551.1"/>
    </source>
</evidence>
<dbReference type="InterPro" id="IPR003136">
    <property type="entry name" value="Cytidylate_kin"/>
</dbReference>
<accession>A0ABT8VRF0</accession>
<evidence type="ECO:0000256" key="3">
    <source>
        <dbReference type="ARBA" id="ARBA00022741"/>
    </source>
</evidence>
<feature type="domain" description="Cytidylate kinase" evidence="9">
    <location>
        <begin position="7"/>
        <end position="225"/>
    </location>
</feature>
<dbReference type="InterPro" id="IPR011994">
    <property type="entry name" value="Cytidylate_kinase_dom"/>
</dbReference>
<proteinExistence type="inferred from homology"/>
<comment type="catalytic activity">
    <reaction evidence="6 8">
        <text>dCMP + ATP = dCDP + ADP</text>
        <dbReference type="Rhea" id="RHEA:25094"/>
        <dbReference type="ChEBI" id="CHEBI:30616"/>
        <dbReference type="ChEBI" id="CHEBI:57566"/>
        <dbReference type="ChEBI" id="CHEBI:58593"/>
        <dbReference type="ChEBI" id="CHEBI:456216"/>
        <dbReference type="EC" id="2.7.4.25"/>
    </reaction>
</comment>
<gene>
    <name evidence="8 10" type="primary">cmk</name>
    <name evidence="10" type="ORF">QVZ41_06795</name>
</gene>
<organism evidence="10 11">
    <name type="scientific">Wenyingzhuangia gilva</name>
    <dbReference type="NCBI Taxonomy" id="3057677"/>
    <lineage>
        <taxon>Bacteria</taxon>
        <taxon>Pseudomonadati</taxon>
        <taxon>Bacteroidota</taxon>
        <taxon>Flavobacteriia</taxon>
        <taxon>Flavobacteriales</taxon>
        <taxon>Flavobacteriaceae</taxon>
        <taxon>Wenyingzhuangia</taxon>
    </lineage>
</organism>
<dbReference type="GO" id="GO:0016301">
    <property type="term" value="F:kinase activity"/>
    <property type="evidence" value="ECO:0007669"/>
    <property type="project" value="UniProtKB-KW"/>
</dbReference>
<evidence type="ECO:0000313" key="11">
    <source>
        <dbReference type="Proteomes" id="UP001168642"/>
    </source>
</evidence>
<evidence type="ECO:0000256" key="7">
    <source>
        <dbReference type="ARBA" id="ARBA00048478"/>
    </source>
</evidence>
<keyword evidence="8" id="KW-0963">Cytoplasm</keyword>
<reference evidence="10" key="1">
    <citation type="submission" date="2023-07" db="EMBL/GenBank/DDBJ databases">
        <title>Wenyingzhuangia sp. chi5 genome sequencing and assembly.</title>
        <authorList>
            <person name="Park S."/>
        </authorList>
    </citation>
    <scope>NUCLEOTIDE SEQUENCE</scope>
    <source>
        <strain evidence="10">Chi5</strain>
    </source>
</reference>
<keyword evidence="3 8" id="KW-0547">Nucleotide-binding</keyword>
<comment type="caution">
    <text evidence="10">The sequence shown here is derived from an EMBL/GenBank/DDBJ whole genome shotgun (WGS) entry which is preliminary data.</text>
</comment>
<evidence type="ECO:0000256" key="4">
    <source>
        <dbReference type="ARBA" id="ARBA00022777"/>
    </source>
</evidence>
<comment type="catalytic activity">
    <reaction evidence="7 8">
        <text>CMP + ATP = CDP + ADP</text>
        <dbReference type="Rhea" id="RHEA:11600"/>
        <dbReference type="ChEBI" id="CHEBI:30616"/>
        <dbReference type="ChEBI" id="CHEBI:58069"/>
        <dbReference type="ChEBI" id="CHEBI:60377"/>
        <dbReference type="ChEBI" id="CHEBI:456216"/>
        <dbReference type="EC" id="2.7.4.25"/>
    </reaction>
</comment>
<keyword evidence="2 8" id="KW-0808">Transferase</keyword>
<evidence type="ECO:0000259" key="9">
    <source>
        <dbReference type="Pfam" id="PF02224"/>
    </source>
</evidence>
<dbReference type="Proteomes" id="UP001168642">
    <property type="component" value="Unassembled WGS sequence"/>
</dbReference>
<evidence type="ECO:0000256" key="1">
    <source>
        <dbReference type="ARBA" id="ARBA00009427"/>
    </source>
</evidence>
<dbReference type="NCBIfam" id="TIGR00017">
    <property type="entry name" value="cmk"/>
    <property type="match status" value="1"/>
</dbReference>
<dbReference type="RefSeq" id="WP_302883796.1">
    <property type="nucleotide sequence ID" value="NZ_JAUMIT010000002.1"/>
</dbReference>
<dbReference type="EMBL" id="JAUMIT010000002">
    <property type="protein sequence ID" value="MDO3694551.1"/>
    <property type="molecule type" value="Genomic_DNA"/>
</dbReference>
<dbReference type="PANTHER" id="PTHR21299:SF2">
    <property type="entry name" value="CYTIDYLATE KINASE"/>
    <property type="match status" value="1"/>
</dbReference>
<comment type="subcellular location">
    <subcellularLocation>
        <location evidence="8">Cytoplasm</location>
    </subcellularLocation>
</comment>
<evidence type="ECO:0000256" key="2">
    <source>
        <dbReference type="ARBA" id="ARBA00022679"/>
    </source>
</evidence>
<evidence type="ECO:0000256" key="8">
    <source>
        <dbReference type="HAMAP-Rule" id="MF_00238"/>
    </source>
</evidence>
<protein>
    <recommendedName>
        <fullName evidence="8">Cytidylate kinase</fullName>
        <shortName evidence="8">CK</shortName>
        <ecNumber evidence="8">2.7.4.25</ecNumber>
    </recommendedName>
    <alternativeName>
        <fullName evidence="8">Cytidine monophosphate kinase</fullName>
        <shortName evidence="8">CMP kinase</shortName>
    </alternativeName>
</protein>
<dbReference type="CDD" id="cd02020">
    <property type="entry name" value="CMPK"/>
    <property type="match status" value="1"/>
</dbReference>
<dbReference type="EC" id="2.7.4.25" evidence="8"/>
<keyword evidence="4 8" id="KW-0418">Kinase</keyword>
<dbReference type="HAMAP" id="MF_00238">
    <property type="entry name" value="Cytidyl_kinase_type1"/>
    <property type="match status" value="1"/>
</dbReference>
<dbReference type="Pfam" id="PF02224">
    <property type="entry name" value="Cytidylate_kin"/>
    <property type="match status" value="1"/>
</dbReference>
<dbReference type="SUPFAM" id="SSF52540">
    <property type="entry name" value="P-loop containing nucleoside triphosphate hydrolases"/>
    <property type="match status" value="1"/>
</dbReference>
<feature type="binding site" evidence="8">
    <location>
        <begin position="11"/>
        <end position="19"/>
    </location>
    <ligand>
        <name>ATP</name>
        <dbReference type="ChEBI" id="CHEBI:30616"/>
    </ligand>
</feature>
<name>A0ABT8VRF0_9FLAO</name>
<sequence length="229" mass="25415">MTSKITIAIDGFSSTGKSTVAKQLAKELGYIYVDTGAMYRTVALYALQNNFAKQGEVDAEKLIENLDKVNIDFKYNAQLGFSEVYLNGVNVETEIRGMEVSSYVSKVASISAVRQKLVALQQEMGKAKGIVMDGRDIGTVVFPNAELKLFMTASAETRAQRRFDELQAKGNTEVSYKEVFNNVLERDTLDTTRADSPLEMAKDAVEIDNSNLSRKEQFDKILLLVNAKL</sequence>
<dbReference type="InterPro" id="IPR027417">
    <property type="entry name" value="P-loop_NTPase"/>
</dbReference>
<dbReference type="PANTHER" id="PTHR21299">
    <property type="entry name" value="CYTIDYLATE KINASE/PANTOATE-BETA-ALANINE LIGASE"/>
    <property type="match status" value="1"/>
</dbReference>
<comment type="similarity">
    <text evidence="1 8">Belongs to the cytidylate kinase family. Type 1 subfamily.</text>
</comment>
<evidence type="ECO:0000256" key="5">
    <source>
        <dbReference type="ARBA" id="ARBA00022840"/>
    </source>
</evidence>
<keyword evidence="5 8" id="KW-0067">ATP-binding</keyword>